<evidence type="ECO:0000313" key="2">
    <source>
        <dbReference type="EMBL" id="PDO09879.1"/>
    </source>
</evidence>
<dbReference type="CDD" id="cd07043">
    <property type="entry name" value="STAS_anti-anti-sigma_factors"/>
    <property type="match status" value="1"/>
</dbReference>
<dbReference type="InterPro" id="IPR036513">
    <property type="entry name" value="STAS_dom_sf"/>
</dbReference>
<organism evidence="2 3">
    <name type="scientific">Candidatus Reconcilbacillus cellulovorans</name>
    <dbReference type="NCBI Taxonomy" id="1906605"/>
    <lineage>
        <taxon>Bacteria</taxon>
        <taxon>Bacillati</taxon>
        <taxon>Bacillota</taxon>
        <taxon>Bacilli</taxon>
        <taxon>Bacillales</taxon>
        <taxon>Paenibacillaceae</taxon>
        <taxon>Candidatus Reconcilbacillus</taxon>
    </lineage>
</organism>
<comment type="caution">
    <text evidence="2">The sequence shown here is derived from an EMBL/GenBank/DDBJ whole genome shotgun (WGS) entry which is preliminary data.</text>
</comment>
<dbReference type="Pfam" id="PF13466">
    <property type="entry name" value="STAS_2"/>
    <property type="match status" value="1"/>
</dbReference>
<sequence>MRHDSDGADLVFPAQLTVHTIGEWHEQALGQIGRDKGRPLRLDASRVEKVDAAGLQWLLSAYLTFREKDGGFRIFNPSDSLRERLIRAGCGAVLEDGAS</sequence>
<dbReference type="EMBL" id="MOXJ01000025">
    <property type="protein sequence ID" value="PDO09879.1"/>
    <property type="molecule type" value="Genomic_DNA"/>
</dbReference>
<dbReference type="Gene3D" id="3.30.750.24">
    <property type="entry name" value="STAS domain"/>
    <property type="match status" value="1"/>
</dbReference>
<dbReference type="Proteomes" id="UP000243688">
    <property type="component" value="Unassembled WGS sequence"/>
</dbReference>
<accession>A0A2A6DZA0</accession>
<reference evidence="2 3" key="1">
    <citation type="submission" date="2016-12" db="EMBL/GenBank/DDBJ databases">
        <title>Candidatus Reconcilibacillus cellulovorans genome.</title>
        <authorList>
            <person name="Kolinko S."/>
            <person name="Wu Y.-W."/>
            <person name="Tachea F."/>
            <person name="Denzel E."/>
            <person name="Hiras J."/>
            <person name="Baecker N."/>
            <person name="Chan L.J."/>
            <person name="Eichorst S.A."/>
            <person name="Frey D."/>
            <person name="Adams P.D."/>
            <person name="Pray T."/>
            <person name="Tanjore D."/>
            <person name="Petzold C.J."/>
            <person name="Gladden J.M."/>
            <person name="Simmons B.A."/>
            <person name="Singer S.W."/>
        </authorList>
    </citation>
    <scope>NUCLEOTIDE SEQUENCE [LARGE SCALE GENOMIC DNA]</scope>
    <source>
        <strain evidence="2">JTherm</strain>
    </source>
</reference>
<dbReference type="InterPro" id="IPR002645">
    <property type="entry name" value="STAS_dom"/>
</dbReference>
<feature type="domain" description="STAS" evidence="1">
    <location>
        <begin position="40"/>
        <end position="89"/>
    </location>
</feature>
<gene>
    <name evidence="2" type="ORF">BLM47_10295</name>
</gene>
<name>A0A2A6DZA0_9BACL</name>
<dbReference type="PROSITE" id="PS50801">
    <property type="entry name" value="STAS"/>
    <property type="match status" value="1"/>
</dbReference>
<protein>
    <recommendedName>
        <fullName evidence="1">STAS domain-containing protein</fullName>
    </recommendedName>
</protein>
<dbReference type="SUPFAM" id="SSF52091">
    <property type="entry name" value="SpoIIaa-like"/>
    <property type="match status" value="1"/>
</dbReference>
<evidence type="ECO:0000313" key="3">
    <source>
        <dbReference type="Proteomes" id="UP000243688"/>
    </source>
</evidence>
<evidence type="ECO:0000259" key="1">
    <source>
        <dbReference type="PROSITE" id="PS50801"/>
    </source>
</evidence>
<proteinExistence type="predicted"/>
<dbReference type="InterPro" id="IPR058548">
    <property type="entry name" value="MlaB-like_STAS"/>
</dbReference>
<dbReference type="AlphaFoldDB" id="A0A2A6DZA0"/>